<keyword evidence="1" id="KW-0472">Membrane</keyword>
<gene>
    <name evidence="2" type="ORF">GCM10025875_27620</name>
</gene>
<dbReference type="EMBL" id="BSUM01000001">
    <property type="protein sequence ID" value="GMA32770.1"/>
    <property type="molecule type" value="Genomic_DNA"/>
</dbReference>
<evidence type="ECO:0000313" key="3">
    <source>
        <dbReference type="Proteomes" id="UP001157161"/>
    </source>
</evidence>
<feature type="transmembrane region" description="Helical" evidence="1">
    <location>
        <begin position="6"/>
        <end position="24"/>
    </location>
</feature>
<organism evidence="2 3">
    <name type="scientific">Litorihabitans aurantiacus</name>
    <dbReference type="NCBI Taxonomy" id="1930061"/>
    <lineage>
        <taxon>Bacteria</taxon>
        <taxon>Bacillati</taxon>
        <taxon>Actinomycetota</taxon>
        <taxon>Actinomycetes</taxon>
        <taxon>Micrococcales</taxon>
        <taxon>Beutenbergiaceae</taxon>
        <taxon>Litorihabitans</taxon>
    </lineage>
</organism>
<reference evidence="2" key="2">
    <citation type="submission" date="2023-02" db="EMBL/GenBank/DDBJ databases">
        <authorList>
            <person name="Sun Q."/>
            <person name="Mori K."/>
        </authorList>
    </citation>
    <scope>NUCLEOTIDE SEQUENCE</scope>
    <source>
        <strain evidence="2">NBRC 112290</strain>
    </source>
</reference>
<dbReference type="AlphaFoldDB" id="A0AA38CVD7"/>
<comment type="caution">
    <text evidence="2">The sequence shown here is derived from an EMBL/GenBank/DDBJ whole genome shotgun (WGS) entry which is preliminary data.</text>
</comment>
<reference evidence="2" key="1">
    <citation type="journal article" date="2014" name="Int. J. Syst. Evol. Microbiol.">
        <title>Complete genome sequence of Corynebacterium casei LMG S-19264T (=DSM 44701T), isolated from a smear-ripened cheese.</title>
        <authorList>
            <consortium name="US DOE Joint Genome Institute (JGI-PGF)"/>
            <person name="Walter F."/>
            <person name="Albersmeier A."/>
            <person name="Kalinowski J."/>
            <person name="Ruckert C."/>
        </authorList>
    </citation>
    <scope>NUCLEOTIDE SEQUENCE</scope>
    <source>
        <strain evidence="2">NBRC 112290</strain>
    </source>
</reference>
<sequence>MTTLVYEGALQVVPLLLIALFLDRRMPVGGATARSRRMQRWSSKFSLLLNALGFMVSLFVVAGVIVATSFTLAIVIAAVAGSIGLLCGQIWVRIDQEPAPSPERSPRDGS</sequence>
<feature type="transmembrane region" description="Helical" evidence="1">
    <location>
        <begin position="72"/>
        <end position="92"/>
    </location>
</feature>
<feature type="transmembrane region" description="Helical" evidence="1">
    <location>
        <begin position="45"/>
        <end position="66"/>
    </location>
</feature>
<accession>A0AA38CVD7</accession>
<protein>
    <submittedName>
        <fullName evidence="2">Uncharacterized protein</fullName>
    </submittedName>
</protein>
<proteinExistence type="predicted"/>
<keyword evidence="3" id="KW-1185">Reference proteome</keyword>
<evidence type="ECO:0000313" key="2">
    <source>
        <dbReference type="EMBL" id="GMA32770.1"/>
    </source>
</evidence>
<name>A0AA38CVD7_9MICO</name>
<dbReference type="RefSeq" id="WP_284251454.1">
    <property type="nucleotide sequence ID" value="NZ_BSUM01000001.1"/>
</dbReference>
<dbReference type="Proteomes" id="UP001157161">
    <property type="component" value="Unassembled WGS sequence"/>
</dbReference>
<keyword evidence="1" id="KW-0812">Transmembrane</keyword>
<keyword evidence="1" id="KW-1133">Transmembrane helix</keyword>
<evidence type="ECO:0000256" key="1">
    <source>
        <dbReference type="SAM" id="Phobius"/>
    </source>
</evidence>